<evidence type="ECO:0000256" key="3">
    <source>
        <dbReference type="ARBA" id="ARBA00022723"/>
    </source>
</evidence>
<organism evidence="8 9">
    <name type="scientific">Desulfolutivibrio sulfodismutans</name>
    <dbReference type="NCBI Taxonomy" id="63561"/>
    <lineage>
        <taxon>Bacteria</taxon>
        <taxon>Pseudomonadati</taxon>
        <taxon>Thermodesulfobacteriota</taxon>
        <taxon>Desulfovibrionia</taxon>
        <taxon>Desulfovibrionales</taxon>
        <taxon>Desulfovibrionaceae</taxon>
        <taxon>Desulfolutivibrio</taxon>
    </lineage>
</organism>
<evidence type="ECO:0000313" key="8">
    <source>
        <dbReference type="EMBL" id="NDY57993.1"/>
    </source>
</evidence>
<keyword evidence="3" id="KW-0479">Metal-binding</keyword>
<comment type="subcellular location">
    <subcellularLocation>
        <location evidence="1">Cell envelope</location>
    </subcellularLocation>
</comment>
<dbReference type="EMBL" id="JAAGRQ010000072">
    <property type="protein sequence ID" value="NDY57993.1"/>
    <property type="molecule type" value="Genomic_DNA"/>
</dbReference>
<feature type="domain" description="4Fe-4S ferredoxin-type" evidence="7">
    <location>
        <begin position="121"/>
        <end position="150"/>
    </location>
</feature>
<dbReference type="GO" id="GO:0030313">
    <property type="term" value="C:cell envelope"/>
    <property type="evidence" value="ECO:0007669"/>
    <property type="project" value="UniProtKB-SubCell"/>
</dbReference>
<feature type="non-terminal residue" evidence="8">
    <location>
        <position position="248"/>
    </location>
</feature>
<gene>
    <name evidence="8" type="ORF">G3N56_14755</name>
</gene>
<dbReference type="Pfam" id="PF12797">
    <property type="entry name" value="Fer4_2"/>
    <property type="match status" value="1"/>
</dbReference>
<keyword evidence="2" id="KW-0004">4Fe-4S</keyword>
<evidence type="ECO:0000256" key="4">
    <source>
        <dbReference type="ARBA" id="ARBA00022737"/>
    </source>
</evidence>
<keyword evidence="5" id="KW-0408">Iron</keyword>
<keyword evidence="4" id="KW-0677">Repeat</keyword>
<dbReference type="AlphaFoldDB" id="A0A7K3NQA9"/>
<evidence type="ECO:0000256" key="2">
    <source>
        <dbReference type="ARBA" id="ARBA00022485"/>
    </source>
</evidence>
<evidence type="ECO:0000259" key="7">
    <source>
        <dbReference type="PROSITE" id="PS51379"/>
    </source>
</evidence>
<feature type="domain" description="4Fe-4S ferredoxin-type" evidence="7">
    <location>
        <begin position="13"/>
        <end position="43"/>
    </location>
</feature>
<reference evidence="8 9" key="1">
    <citation type="submission" date="2020-02" db="EMBL/GenBank/DDBJ databases">
        <title>Comparative genomics of sulfur disproportionating microorganisms.</title>
        <authorList>
            <person name="Ward L.M."/>
            <person name="Bertran E."/>
            <person name="Johnston D.T."/>
        </authorList>
    </citation>
    <scope>NUCLEOTIDE SEQUENCE [LARGE SCALE GENOMIC DNA]</scope>
    <source>
        <strain evidence="8 9">DSM 3696</strain>
    </source>
</reference>
<dbReference type="GO" id="GO:0051539">
    <property type="term" value="F:4 iron, 4 sulfur cluster binding"/>
    <property type="evidence" value="ECO:0007669"/>
    <property type="project" value="UniProtKB-KW"/>
</dbReference>
<dbReference type="InterPro" id="IPR051555">
    <property type="entry name" value="FDH_Electron_Transfer_Unit"/>
</dbReference>
<evidence type="ECO:0000256" key="6">
    <source>
        <dbReference type="ARBA" id="ARBA00023014"/>
    </source>
</evidence>
<dbReference type="SUPFAM" id="SSF54862">
    <property type="entry name" value="4Fe-4S ferredoxins"/>
    <property type="match status" value="1"/>
</dbReference>
<dbReference type="Gene3D" id="3.30.70.20">
    <property type="match status" value="2"/>
</dbReference>
<evidence type="ECO:0000313" key="9">
    <source>
        <dbReference type="Proteomes" id="UP000469724"/>
    </source>
</evidence>
<accession>A0A7K3NQA9</accession>
<evidence type="ECO:0000256" key="1">
    <source>
        <dbReference type="ARBA" id="ARBA00004196"/>
    </source>
</evidence>
<dbReference type="PANTHER" id="PTHR43545:SF4">
    <property type="entry name" value="IRON-SULFUR PROTEIN"/>
    <property type="match status" value="1"/>
</dbReference>
<dbReference type="PROSITE" id="PS51379">
    <property type="entry name" value="4FE4S_FER_2"/>
    <property type="match status" value="2"/>
</dbReference>
<name>A0A7K3NQA9_9BACT</name>
<dbReference type="InterPro" id="IPR017896">
    <property type="entry name" value="4Fe4S_Fe-S-bd"/>
</dbReference>
<dbReference type="PANTHER" id="PTHR43545">
    <property type="entry name" value="FORMATE DEHYDROGENASE, NITRATE-INDUCIBLE, IRON-SULFUR SUBUNIT"/>
    <property type="match status" value="1"/>
</dbReference>
<dbReference type="Proteomes" id="UP000469724">
    <property type="component" value="Unassembled WGS sequence"/>
</dbReference>
<dbReference type="GO" id="GO:0046872">
    <property type="term" value="F:metal ion binding"/>
    <property type="evidence" value="ECO:0007669"/>
    <property type="project" value="UniProtKB-KW"/>
</dbReference>
<keyword evidence="6" id="KW-0411">Iron-sulfur</keyword>
<evidence type="ECO:0000256" key="5">
    <source>
        <dbReference type="ARBA" id="ARBA00023004"/>
    </source>
</evidence>
<comment type="caution">
    <text evidence="8">The sequence shown here is derived from an EMBL/GenBank/DDBJ whole genome shotgun (WGS) entry which is preliminary data.</text>
</comment>
<protein>
    <submittedName>
        <fullName evidence="8">4Fe-4S dicluster domain-containing protein</fullName>
    </submittedName>
</protein>
<proteinExistence type="predicted"/>
<keyword evidence="9" id="KW-1185">Reference proteome</keyword>
<dbReference type="Pfam" id="PF13247">
    <property type="entry name" value="Fer4_11"/>
    <property type="match status" value="1"/>
</dbReference>
<sequence>MAAEKPVAQGTVLATLFDLSKCIGCGACVQACREANADRYPEPKKPYPTMYPGRVKVEDWSDKRDVDDRLTPYNWLFIQSASVDYQGKAQDIHMPRRCMHCIKPPCANLCPWGAASKAQNGSVRINTDICLGGAKCKTVCPWSVPQRQTGVGLYLDLLPSLAGNGVMYKCDRCYDRMAAGGLPACIEACPNEVQSIGPRQEIVEKAHALAKSIGGFIYGETENGGTGTIYVSPVPFELIQAASPPGPG</sequence>